<dbReference type="GO" id="GO:0015074">
    <property type="term" value="P:DNA integration"/>
    <property type="evidence" value="ECO:0007669"/>
    <property type="project" value="InterPro"/>
</dbReference>
<dbReference type="AlphaFoldDB" id="A0A7D9IV77"/>
<dbReference type="SUPFAM" id="SSF53098">
    <property type="entry name" value="Ribonuclease H-like"/>
    <property type="match status" value="1"/>
</dbReference>
<reference evidence="1" key="1">
    <citation type="submission" date="2020-04" db="EMBL/GenBank/DDBJ databases">
        <authorList>
            <person name="Alioto T."/>
            <person name="Alioto T."/>
            <person name="Gomez Garrido J."/>
        </authorList>
    </citation>
    <scope>NUCLEOTIDE SEQUENCE</scope>
    <source>
        <strain evidence="1">A484AB</strain>
    </source>
</reference>
<dbReference type="GO" id="GO:0003676">
    <property type="term" value="F:nucleic acid binding"/>
    <property type="evidence" value="ECO:0007669"/>
    <property type="project" value="InterPro"/>
</dbReference>
<accession>A0A7D9IV77</accession>
<dbReference type="InterPro" id="IPR036397">
    <property type="entry name" value="RNaseH_sf"/>
</dbReference>
<sequence length="485" mass="55409">MALNSETVSADELKRLTVIKLEYIHSSLQNNSLEVNEILEELELTFEALHVLDSNVRIPEDFFRDLLTAKRILEKNAKTCSRTPKVFTGTAGRPSYEISKEQLEALLDVGFNVGQIAEMLQVGKRTIERRISQFGVSARAFSGISNDELDSVVREIKLFYPNLGSKNLAGHLASRNIKVPRARIRDSLRRVDPLGVAARKCQSIHRRVYCVSRPLALWHFDGNHKLIRWRFVVHGCVDGYTRIPVFLHCHTNNEARTVLQSFLCAVQEWGLPSRVRCDQGGENVDVVEYIINKRGTDRGSALVGRSVHNQRIERLWRDVYRDVLDLFYGIFMSMEDIGLLDPINEIDVWCLHYCFCHVINTKLKSWANAWIRHPLSSEQNKTPLQLWVQGNFENAERALQDQSMVGDDYGVDWDGPASSDAYYEQGVEVAETNSPLSQQQLDQLNAEFVRNCPINPTPLESVSSYQFVKNFTLQCIRDENINIIV</sequence>
<evidence type="ECO:0000313" key="1">
    <source>
        <dbReference type="EMBL" id="CAB4014109.1"/>
    </source>
</evidence>
<dbReference type="Proteomes" id="UP001152795">
    <property type="component" value="Unassembled WGS sequence"/>
</dbReference>
<dbReference type="InterPro" id="IPR058913">
    <property type="entry name" value="Integrase_dom_put"/>
</dbReference>
<dbReference type="InterPro" id="IPR012337">
    <property type="entry name" value="RNaseH-like_sf"/>
</dbReference>
<dbReference type="EMBL" id="CACRXK020008154">
    <property type="protein sequence ID" value="CAB4014109.1"/>
    <property type="molecule type" value="Genomic_DNA"/>
</dbReference>
<dbReference type="InterPro" id="IPR001584">
    <property type="entry name" value="Integrase_cat-core"/>
</dbReference>
<protein>
    <submittedName>
        <fullName evidence="1">Uncharacterized protein LOC110062804</fullName>
    </submittedName>
</protein>
<dbReference type="OrthoDB" id="2686689at2759"/>
<dbReference type="Pfam" id="PF24764">
    <property type="entry name" value="rva_4"/>
    <property type="match status" value="1"/>
</dbReference>
<evidence type="ECO:0000313" key="2">
    <source>
        <dbReference type="Proteomes" id="UP001152795"/>
    </source>
</evidence>
<keyword evidence="2" id="KW-1185">Reference proteome</keyword>
<dbReference type="PANTHER" id="PTHR46791">
    <property type="entry name" value="EXPRESSED PROTEIN"/>
    <property type="match status" value="1"/>
</dbReference>
<dbReference type="PROSITE" id="PS50994">
    <property type="entry name" value="INTEGRASE"/>
    <property type="match status" value="1"/>
</dbReference>
<organism evidence="1 2">
    <name type="scientific">Paramuricea clavata</name>
    <name type="common">Red gorgonian</name>
    <name type="synonym">Violescent sea-whip</name>
    <dbReference type="NCBI Taxonomy" id="317549"/>
    <lineage>
        <taxon>Eukaryota</taxon>
        <taxon>Metazoa</taxon>
        <taxon>Cnidaria</taxon>
        <taxon>Anthozoa</taxon>
        <taxon>Octocorallia</taxon>
        <taxon>Malacalcyonacea</taxon>
        <taxon>Plexauridae</taxon>
        <taxon>Paramuricea</taxon>
    </lineage>
</organism>
<name>A0A7D9IV77_PARCT</name>
<gene>
    <name evidence="1" type="ORF">PACLA_8A014409</name>
</gene>
<comment type="caution">
    <text evidence="1">The sequence shown here is derived from an EMBL/GenBank/DDBJ whole genome shotgun (WGS) entry which is preliminary data.</text>
</comment>
<proteinExistence type="predicted"/>
<dbReference type="PANTHER" id="PTHR46791:SF5">
    <property type="entry name" value="CLR5 DOMAIN-CONTAINING PROTEIN-RELATED"/>
    <property type="match status" value="1"/>
</dbReference>
<dbReference type="Gene3D" id="3.30.420.10">
    <property type="entry name" value="Ribonuclease H-like superfamily/Ribonuclease H"/>
    <property type="match status" value="1"/>
</dbReference>